<sequence>MIIPHIKIYQQRTAKTTRGRKDLPFHSYVLSVIKNTTKAERMACAIVGLLVLGCIGLIVYFTVFFNTYEDVADDPADWNITRQQWYAQHFETTTISESFRPVRLVIIGHSVSAECFTFIVCAAELRSLQGWFISYHGWDIP</sequence>
<keyword evidence="1" id="KW-1133">Transmembrane helix</keyword>
<dbReference type="GO" id="GO:0009253">
    <property type="term" value="P:peptidoglycan catabolic process"/>
    <property type="evidence" value="ECO:0007669"/>
    <property type="project" value="InterPro"/>
</dbReference>
<proteinExistence type="predicted"/>
<name>A0A4C1T0M9_EUMVA</name>
<dbReference type="GO" id="GO:0008745">
    <property type="term" value="F:N-acetylmuramoyl-L-alanine amidase activity"/>
    <property type="evidence" value="ECO:0007669"/>
    <property type="project" value="InterPro"/>
</dbReference>
<protein>
    <submittedName>
        <fullName evidence="2">Uncharacterized protein</fullName>
    </submittedName>
</protein>
<evidence type="ECO:0000313" key="3">
    <source>
        <dbReference type="Proteomes" id="UP000299102"/>
    </source>
</evidence>
<organism evidence="2 3">
    <name type="scientific">Eumeta variegata</name>
    <name type="common">Bagworm moth</name>
    <name type="synonym">Eumeta japonica</name>
    <dbReference type="NCBI Taxonomy" id="151549"/>
    <lineage>
        <taxon>Eukaryota</taxon>
        <taxon>Metazoa</taxon>
        <taxon>Ecdysozoa</taxon>
        <taxon>Arthropoda</taxon>
        <taxon>Hexapoda</taxon>
        <taxon>Insecta</taxon>
        <taxon>Pterygota</taxon>
        <taxon>Neoptera</taxon>
        <taxon>Endopterygota</taxon>
        <taxon>Lepidoptera</taxon>
        <taxon>Glossata</taxon>
        <taxon>Ditrysia</taxon>
        <taxon>Tineoidea</taxon>
        <taxon>Psychidae</taxon>
        <taxon>Oiketicinae</taxon>
        <taxon>Eumeta</taxon>
    </lineage>
</organism>
<reference evidence="2 3" key="1">
    <citation type="journal article" date="2019" name="Commun. Biol.">
        <title>The bagworm genome reveals a unique fibroin gene that provides high tensile strength.</title>
        <authorList>
            <person name="Kono N."/>
            <person name="Nakamura H."/>
            <person name="Ohtoshi R."/>
            <person name="Tomita M."/>
            <person name="Numata K."/>
            <person name="Arakawa K."/>
        </authorList>
    </citation>
    <scope>NUCLEOTIDE SEQUENCE [LARGE SCALE GENOMIC DNA]</scope>
</reference>
<keyword evidence="1" id="KW-0812">Transmembrane</keyword>
<keyword evidence="1" id="KW-0472">Membrane</keyword>
<evidence type="ECO:0000256" key="1">
    <source>
        <dbReference type="SAM" id="Phobius"/>
    </source>
</evidence>
<dbReference type="InterPro" id="IPR036505">
    <property type="entry name" value="Amidase/PGRP_sf"/>
</dbReference>
<accession>A0A4C1T0M9</accession>
<dbReference type="AlphaFoldDB" id="A0A4C1T0M9"/>
<comment type="caution">
    <text evidence="2">The sequence shown here is derived from an EMBL/GenBank/DDBJ whole genome shotgun (WGS) entry which is preliminary data.</text>
</comment>
<dbReference type="OrthoDB" id="10001926at2759"/>
<dbReference type="SUPFAM" id="SSF55846">
    <property type="entry name" value="N-acetylmuramoyl-L-alanine amidase-like"/>
    <property type="match status" value="1"/>
</dbReference>
<dbReference type="Gene3D" id="3.40.80.10">
    <property type="entry name" value="Peptidoglycan recognition protein-like"/>
    <property type="match status" value="1"/>
</dbReference>
<keyword evidence="3" id="KW-1185">Reference proteome</keyword>
<feature type="transmembrane region" description="Helical" evidence="1">
    <location>
        <begin position="43"/>
        <end position="65"/>
    </location>
</feature>
<dbReference type="Proteomes" id="UP000299102">
    <property type="component" value="Unassembled WGS sequence"/>
</dbReference>
<gene>
    <name evidence="2" type="ORF">EVAR_73287_1</name>
</gene>
<evidence type="ECO:0000313" key="2">
    <source>
        <dbReference type="EMBL" id="GBP07090.1"/>
    </source>
</evidence>
<dbReference type="EMBL" id="BGZK01004134">
    <property type="protein sequence ID" value="GBP07090.1"/>
    <property type="molecule type" value="Genomic_DNA"/>
</dbReference>